<reference evidence="2 3" key="1">
    <citation type="submission" date="2024-06" db="EMBL/GenBank/DDBJ databases">
        <authorList>
            <person name="Kaempfer P."/>
            <person name="Viver T."/>
        </authorList>
    </citation>
    <scope>NUCLEOTIDE SEQUENCE [LARGE SCALE GENOMIC DNA]</scope>
    <source>
        <strain evidence="2 3">ST-87</strain>
    </source>
</reference>
<feature type="domain" description="Polymerase beta nucleotidyltransferase" evidence="1">
    <location>
        <begin position="12"/>
        <end position="103"/>
    </location>
</feature>
<dbReference type="InterPro" id="IPR052548">
    <property type="entry name" value="Type_VII_TA_antitoxin"/>
</dbReference>
<dbReference type="Pfam" id="PF18765">
    <property type="entry name" value="Polbeta"/>
    <property type="match status" value="1"/>
</dbReference>
<dbReference type="Gene3D" id="3.30.460.10">
    <property type="entry name" value="Beta Polymerase, domain 2"/>
    <property type="match status" value="1"/>
</dbReference>
<evidence type="ECO:0000313" key="2">
    <source>
        <dbReference type="EMBL" id="MFL9830740.1"/>
    </source>
</evidence>
<protein>
    <submittedName>
        <fullName evidence="2">Nucleotidyltransferase domain-containing protein</fullName>
    </submittedName>
</protein>
<name>A0ABW8XT05_9FLAO</name>
<sequence>MTNTGLDNLDIKKIQSVFNLHPEIEKAILFGSRAKGNYKAASDIDLTLVGNSLTLTIQQEIEHELDDLLLPYKFDISIYHTINSTELVNHINRVGQLFFQKEKAGN</sequence>
<dbReference type="InterPro" id="IPR043519">
    <property type="entry name" value="NT_sf"/>
</dbReference>
<organism evidence="2 3">
    <name type="scientific">Flavobacterium plantiphilum</name>
    <dbReference type="NCBI Taxonomy" id="3163297"/>
    <lineage>
        <taxon>Bacteria</taxon>
        <taxon>Pseudomonadati</taxon>
        <taxon>Bacteroidota</taxon>
        <taxon>Flavobacteriia</taxon>
        <taxon>Flavobacteriales</taxon>
        <taxon>Flavobacteriaceae</taxon>
        <taxon>Flavobacterium</taxon>
    </lineage>
</organism>
<gene>
    <name evidence="2" type="ORF">ABS764_07765</name>
</gene>
<dbReference type="SUPFAM" id="SSF81301">
    <property type="entry name" value="Nucleotidyltransferase"/>
    <property type="match status" value="1"/>
</dbReference>
<evidence type="ECO:0000313" key="3">
    <source>
        <dbReference type="Proteomes" id="UP001629260"/>
    </source>
</evidence>
<accession>A0ABW8XT05</accession>
<proteinExistence type="predicted"/>
<comment type="caution">
    <text evidence="2">The sequence shown here is derived from an EMBL/GenBank/DDBJ whole genome shotgun (WGS) entry which is preliminary data.</text>
</comment>
<dbReference type="Proteomes" id="UP001629260">
    <property type="component" value="Unassembled WGS sequence"/>
</dbReference>
<dbReference type="PANTHER" id="PTHR33933:SF1">
    <property type="entry name" value="PROTEIN ADENYLYLTRANSFERASE MNTA-RELATED"/>
    <property type="match status" value="1"/>
</dbReference>
<dbReference type="RefSeq" id="WP_408081225.1">
    <property type="nucleotide sequence ID" value="NZ_JBELQA010000004.1"/>
</dbReference>
<dbReference type="PANTHER" id="PTHR33933">
    <property type="entry name" value="NUCLEOTIDYLTRANSFERASE"/>
    <property type="match status" value="1"/>
</dbReference>
<dbReference type="EMBL" id="JBELQA010000004">
    <property type="protein sequence ID" value="MFL9830740.1"/>
    <property type="molecule type" value="Genomic_DNA"/>
</dbReference>
<dbReference type="InterPro" id="IPR041633">
    <property type="entry name" value="Polbeta"/>
</dbReference>
<dbReference type="CDD" id="cd05403">
    <property type="entry name" value="NT_KNTase_like"/>
    <property type="match status" value="1"/>
</dbReference>
<keyword evidence="3" id="KW-1185">Reference proteome</keyword>
<evidence type="ECO:0000259" key="1">
    <source>
        <dbReference type="Pfam" id="PF18765"/>
    </source>
</evidence>